<dbReference type="CDD" id="cd13132">
    <property type="entry name" value="MATE_eukaryotic"/>
    <property type="match status" value="1"/>
</dbReference>
<dbReference type="GeneID" id="28835482"/>
<evidence type="ECO:0000256" key="4">
    <source>
        <dbReference type="ARBA" id="ARBA00022989"/>
    </source>
</evidence>
<dbReference type="Proteomes" id="UP000091956">
    <property type="component" value="Unassembled WGS sequence"/>
</dbReference>
<evidence type="ECO:0008006" key="9">
    <source>
        <dbReference type="Google" id="ProtNLM"/>
    </source>
</evidence>
<proteinExistence type="inferred from homology"/>
<reference evidence="8" key="2">
    <citation type="journal article" date="2018" name="Nat. Commun.">
        <title>Extreme sensitivity to ultraviolet light in the fungal pathogen causing white-nose syndrome of bats.</title>
        <authorList>
            <person name="Palmer J.M."/>
            <person name="Drees K.P."/>
            <person name="Foster J.T."/>
            <person name="Lindner D.L."/>
        </authorList>
    </citation>
    <scope>NUCLEOTIDE SEQUENCE [LARGE SCALE GENOMIC DNA]</scope>
    <source>
        <strain evidence="8">UAMH 10579</strain>
    </source>
</reference>
<keyword evidence="4 6" id="KW-1133">Transmembrane helix</keyword>
<organism evidence="7 8">
    <name type="scientific">Pseudogymnoascus verrucosus</name>
    <dbReference type="NCBI Taxonomy" id="342668"/>
    <lineage>
        <taxon>Eukaryota</taxon>
        <taxon>Fungi</taxon>
        <taxon>Dikarya</taxon>
        <taxon>Ascomycota</taxon>
        <taxon>Pezizomycotina</taxon>
        <taxon>Leotiomycetes</taxon>
        <taxon>Thelebolales</taxon>
        <taxon>Thelebolaceae</taxon>
        <taxon>Pseudogymnoascus</taxon>
    </lineage>
</organism>
<dbReference type="STRING" id="342668.A0A1B8GUZ7"/>
<feature type="transmembrane region" description="Helical" evidence="6">
    <location>
        <begin position="209"/>
        <end position="235"/>
    </location>
</feature>
<dbReference type="PANTHER" id="PTHR11206">
    <property type="entry name" value="MULTIDRUG RESISTANCE PROTEIN"/>
    <property type="match status" value="1"/>
</dbReference>
<dbReference type="EMBL" id="KV460211">
    <property type="protein sequence ID" value="OBT99649.1"/>
    <property type="molecule type" value="Genomic_DNA"/>
</dbReference>
<dbReference type="GO" id="GO:1990961">
    <property type="term" value="P:xenobiotic detoxification by transmembrane export across the plasma membrane"/>
    <property type="evidence" value="ECO:0007669"/>
    <property type="project" value="InterPro"/>
</dbReference>
<dbReference type="OrthoDB" id="2126698at2759"/>
<feature type="transmembrane region" description="Helical" evidence="6">
    <location>
        <begin position="181"/>
        <end position="203"/>
    </location>
</feature>
<feature type="transmembrane region" description="Helical" evidence="6">
    <location>
        <begin position="369"/>
        <end position="392"/>
    </location>
</feature>
<feature type="transmembrane region" description="Helical" evidence="6">
    <location>
        <begin position="334"/>
        <end position="354"/>
    </location>
</feature>
<name>A0A1B8GUZ7_9PEZI</name>
<evidence type="ECO:0000256" key="1">
    <source>
        <dbReference type="ARBA" id="ARBA00004141"/>
    </source>
</evidence>
<evidence type="ECO:0000313" key="8">
    <source>
        <dbReference type="Proteomes" id="UP000091956"/>
    </source>
</evidence>
<reference evidence="7 8" key="1">
    <citation type="submission" date="2016-03" db="EMBL/GenBank/DDBJ databases">
        <title>Comparative genomics of Pseudogymnoascus destructans, the fungus causing white-nose syndrome of bats.</title>
        <authorList>
            <person name="Palmer J.M."/>
            <person name="Drees K.P."/>
            <person name="Foster J.T."/>
            <person name="Lindner D.L."/>
        </authorList>
    </citation>
    <scope>NUCLEOTIDE SEQUENCE [LARGE SCALE GENOMIC DNA]</scope>
    <source>
        <strain evidence="7 8">UAMH 10579</strain>
    </source>
</reference>
<evidence type="ECO:0000256" key="3">
    <source>
        <dbReference type="ARBA" id="ARBA00022692"/>
    </source>
</evidence>
<feature type="transmembrane region" description="Helical" evidence="6">
    <location>
        <begin position="289"/>
        <end position="313"/>
    </location>
</feature>
<keyword evidence="5 6" id="KW-0472">Membrane</keyword>
<comment type="subcellular location">
    <subcellularLocation>
        <location evidence="1">Membrane</location>
        <topology evidence="1">Multi-pass membrane protein</topology>
    </subcellularLocation>
</comment>
<dbReference type="GO" id="GO:0015297">
    <property type="term" value="F:antiporter activity"/>
    <property type="evidence" value="ECO:0007669"/>
    <property type="project" value="InterPro"/>
</dbReference>
<feature type="transmembrane region" description="Helical" evidence="6">
    <location>
        <begin position="147"/>
        <end position="169"/>
    </location>
</feature>
<sequence>MTNYQEVPEGTSETTPLLVNPQAIEKSVWKDEFKILSRYSGSLVVANLLQFSLNLTSIIVVGGRGKIELGAVSVASMTANITGFVVFQGLATSLDTLCAQAWGSGNTKLVGLHVQRMVLLLWCIGIPIAVLWYNAPRLLTILLPDPQTAALAGLYLRVLICGIPGFGAFEAGKRLLTAQGIFFPITCILFIGASVNVLASWLFVWVFDWGFIGAPIAVATTQTLLPLSLTAYVMLSRGRECWSGTTSAVLQNWGSMLRLALPGLLMVEAEYLAFEILVLAAAYLSPAHLAAQTILATLNGTLWQIPFSISIAASTRVAQCIGGGHVQAAKMSGLVAFIGTFVVATINATIFFSLRDHLPHIFTKDREVIALVAHTLPLVAVMQLFDGLAAYCNGALRGVGRQAIGGWVNLGCYYTVAIPLSLWTAFHLHWDLDGLSTGVTVALILVTGIEGVALMNLNWQKSVDDAEQRNCVV</sequence>
<feature type="transmembrane region" description="Helical" evidence="6">
    <location>
        <begin position="438"/>
        <end position="459"/>
    </location>
</feature>
<protein>
    <recommendedName>
        <fullName evidence="9">MATE efflux family protein</fullName>
    </recommendedName>
</protein>
<dbReference type="NCBIfam" id="TIGR00797">
    <property type="entry name" value="matE"/>
    <property type="match status" value="1"/>
</dbReference>
<keyword evidence="8" id="KW-1185">Reference proteome</keyword>
<dbReference type="RefSeq" id="XP_018133382.1">
    <property type="nucleotide sequence ID" value="XM_018271607.2"/>
</dbReference>
<feature type="transmembrane region" description="Helical" evidence="6">
    <location>
        <begin position="256"/>
        <end position="283"/>
    </location>
</feature>
<dbReference type="GO" id="GO:0016020">
    <property type="term" value="C:membrane"/>
    <property type="evidence" value="ECO:0007669"/>
    <property type="project" value="UniProtKB-SubCell"/>
</dbReference>
<dbReference type="InterPro" id="IPR002528">
    <property type="entry name" value="MATE_fam"/>
</dbReference>
<evidence type="ECO:0000256" key="5">
    <source>
        <dbReference type="ARBA" id="ARBA00023136"/>
    </source>
</evidence>
<evidence type="ECO:0000313" key="7">
    <source>
        <dbReference type="EMBL" id="OBT99649.1"/>
    </source>
</evidence>
<comment type="similarity">
    <text evidence="2">Belongs to the multi antimicrobial extrusion (MATE) (TC 2.A.66.1) family.</text>
</comment>
<dbReference type="InterPro" id="IPR045069">
    <property type="entry name" value="MATE_euk"/>
</dbReference>
<keyword evidence="3 6" id="KW-0812">Transmembrane</keyword>
<feature type="transmembrane region" description="Helical" evidence="6">
    <location>
        <begin position="117"/>
        <end position="135"/>
    </location>
</feature>
<accession>A0A1B8GUZ7</accession>
<gene>
    <name evidence="7" type="ORF">VE01_02096</name>
</gene>
<evidence type="ECO:0000256" key="6">
    <source>
        <dbReference type="SAM" id="Phobius"/>
    </source>
</evidence>
<feature type="transmembrane region" description="Helical" evidence="6">
    <location>
        <begin position="404"/>
        <end position="426"/>
    </location>
</feature>
<dbReference type="Pfam" id="PF01554">
    <property type="entry name" value="MatE"/>
    <property type="match status" value="2"/>
</dbReference>
<dbReference type="GO" id="GO:0042910">
    <property type="term" value="F:xenobiotic transmembrane transporter activity"/>
    <property type="evidence" value="ECO:0007669"/>
    <property type="project" value="InterPro"/>
</dbReference>
<dbReference type="AlphaFoldDB" id="A0A1B8GUZ7"/>
<evidence type="ECO:0000256" key="2">
    <source>
        <dbReference type="ARBA" id="ARBA00010199"/>
    </source>
</evidence>